<evidence type="ECO:0000256" key="3">
    <source>
        <dbReference type="ARBA" id="ARBA00022833"/>
    </source>
</evidence>
<dbReference type="EMBL" id="MCFD01000001">
    <property type="protein sequence ID" value="ORX74630.1"/>
    <property type="molecule type" value="Genomic_DNA"/>
</dbReference>
<evidence type="ECO:0000259" key="7">
    <source>
        <dbReference type="PROSITE" id="PS50145"/>
    </source>
</evidence>
<dbReference type="GO" id="GO:0008270">
    <property type="term" value="F:zinc ion binding"/>
    <property type="evidence" value="ECO:0007669"/>
    <property type="project" value="UniProtKB-KW"/>
</dbReference>
<evidence type="ECO:0000259" key="6">
    <source>
        <dbReference type="PROSITE" id="PS50089"/>
    </source>
</evidence>
<dbReference type="PANTHER" id="PTHR10131:SF94">
    <property type="entry name" value="TNF RECEPTOR-ASSOCIATED FACTOR 4"/>
    <property type="match status" value="1"/>
</dbReference>
<accession>A0A1Y1WM30</accession>
<dbReference type="PROSITE" id="PS00518">
    <property type="entry name" value="ZF_RING_1"/>
    <property type="match status" value="1"/>
</dbReference>
<proteinExistence type="predicted"/>
<name>A0A1Y1WM30_9FUNG</name>
<feature type="domain" description="RING-type" evidence="6">
    <location>
        <begin position="103"/>
        <end position="142"/>
    </location>
</feature>
<keyword evidence="3 4" id="KW-0862">Zinc</keyword>
<evidence type="ECO:0000313" key="9">
    <source>
        <dbReference type="Proteomes" id="UP000193922"/>
    </source>
</evidence>
<evidence type="ECO:0000313" key="8">
    <source>
        <dbReference type="EMBL" id="ORX74630.1"/>
    </source>
</evidence>
<dbReference type="InterPro" id="IPR013083">
    <property type="entry name" value="Znf_RING/FYVE/PHD"/>
</dbReference>
<keyword evidence="9" id="KW-1185">Reference proteome</keyword>
<dbReference type="Gene3D" id="3.30.40.10">
    <property type="entry name" value="Zinc/RING finger domain, C3HC4 (zinc finger)"/>
    <property type="match status" value="2"/>
</dbReference>
<keyword evidence="2 4" id="KW-0863">Zinc-finger</keyword>
<evidence type="ECO:0008006" key="10">
    <source>
        <dbReference type="Google" id="ProtNLM"/>
    </source>
</evidence>
<dbReference type="Pfam" id="PF13923">
    <property type="entry name" value="zf-C3HC4_2"/>
    <property type="match status" value="1"/>
</dbReference>
<dbReference type="InterPro" id="IPR001841">
    <property type="entry name" value="Znf_RING"/>
</dbReference>
<feature type="region of interest" description="Disordered" evidence="5">
    <location>
        <begin position="1"/>
        <end position="48"/>
    </location>
</feature>
<feature type="domain" description="TRAF-type" evidence="7">
    <location>
        <begin position="185"/>
        <end position="233"/>
    </location>
</feature>
<gene>
    <name evidence="8" type="ORF">DL89DRAFT_20013</name>
</gene>
<dbReference type="STRING" id="61395.A0A1Y1WM30"/>
<dbReference type="GeneID" id="63800627"/>
<dbReference type="RefSeq" id="XP_040747841.1">
    <property type="nucleotide sequence ID" value="XM_040883979.1"/>
</dbReference>
<sequence length="333" mass="36966">MVATARPRALSASLWRAQQAPHGGQSSGDPANLTSQNQRPSLPTPTLTPGGIDLARPFTIAAETQQNTEAHASPVDQQPCLPPDPTKIIDLAYVDLNGEEHCCSICCDVLINPCVLRACSHTFCQMCIRKAVSVHPSCPLCRAPATTRDLLPAPPELLNALDNLVCKCIESRCPWTGTRRQFVGHLRNECEFWPVACASHPLHEGCSEVVPRSELAAHRAYCSYRQIPCRMGCPWHILQLVIYGNTLPRELPTAPHRLPKLQRCQCWHTSWLRTAASAHWSGFRARTAICSMQCRIQDAMLSSRDATWNCICASARQRPCAGSRRHWSAIWRP</sequence>
<evidence type="ECO:0000256" key="2">
    <source>
        <dbReference type="ARBA" id="ARBA00022771"/>
    </source>
</evidence>
<dbReference type="InterPro" id="IPR017907">
    <property type="entry name" value="Znf_RING_CS"/>
</dbReference>
<keyword evidence="1 4" id="KW-0479">Metal-binding</keyword>
<feature type="zinc finger region" description="TRAF-type" evidence="4">
    <location>
        <begin position="185"/>
        <end position="233"/>
    </location>
</feature>
<dbReference type="SMART" id="SM00184">
    <property type="entry name" value="RING"/>
    <property type="match status" value="1"/>
</dbReference>
<reference evidence="8 9" key="1">
    <citation type="submission" date="2016-07" db="EMBL/GenBank/DDBJ databases">
        <title>Pervasive Adenine N6-methylation of Active Genes in Fungi.</title>
        <authorList>
            <consortium name="DOE Joint Genome Institute"/>
            <person name="Mondo S.J."/>
            <person name="Dannebaum R.O."/>
            <person name="Kuo R.C."/>
            <person name="Labutti K."/>
            <person name="Haridas S."/>
            <person name="Kuo A."/>
            <person name="Salamov A."/>
            <person name="Ahrendt S.R."/>
            <person name="Lipzen A."/>
            <person name="Sullivan W."/>
            <person name="Andreopoulos W.B."/>
            <person name="Clum A."/>
            <person name="Lindquist E."/>
            <person name="Daum C."/>
            <person name="Ramamoorthy G.K."/>
            <person name="Gryganskyi A."/>
            <person name="Culley D."/>
            <person name="Magnuson J.K."/>
            <person name="James T.Y."/>
            <person name="O'Malley M.A."/>
            <person name="Stajich J.E."/>
            <person name="Spatafora J.W."/>
            <person name="Visel A."/>
            <person name="Grigoriev I.V."/>
        </authorList>
    </citation>
    <scope>NUCLEOTIDE SEQUENCE [LARGE SCALE GENOMIC DNA]</scope>
    <source>
        <strain evidence="8 9">ATCC 12442</strain>
    </source>
</reference>
<evidence type="ECO:0000256" key="1">
    <source>
        <dbReference type="ARBA" id="ARBA00022723"/>
    </source>
</evidence>
<protein>
    <recommendedName>
        <fullName evidence="10">RING-type domain-containing protein</fullName>
    </recommendedName>
</protein>
<evidence type="ECO:0000256" key="5">
    <source>
        <dbReference type="SAM" id="MobiDB-lite"/>
    </source>
</evidence>
<dbReference type="SUPFAM" id="SSF57850">
    <property type="entry name" value="RING/U-box"/>
    <property type="match status" value="1"/>
</dbReference>
<evidence type="ECO:0000256" key="4">
    <source>
        <dbReference type="PROSITE-ProRule" id="PRU00207"/>
    </source>
</evidence>
<feature type="compositionally biased region" description="Polar residues" evidence="5">
    <location>
        <begin position="27"/>
        <end position="41"/>
    </location>
</feature>
<dbReference type="Pfam" id="PF02176">
    <property type="entry name" value="zf-TRAF"/>
    <property type="match status" value="1"/>
</dbReference>
<comment type="caution">
    <text evidence="8">The sequence shown here is derived from an EMBL/GenBank/DDBJ whole genome shotgun (WGS) entry which is preliminary data.</text>
</comment>
<organism evidence="8 9">
    <name type="scientific">Linderina pennispora</name>
    <dbReference type="NCBI Taxonomy" id="61395"/>
    <lineage>
        <taxon>Eukaryota</taxon>
        <taxon>Fungi</taxon>
        <taxon>Fungi incertae sedis</taxon>
        <taxon>Zoopagomycota</taxon>
        <taxon>Kickxellomycotina</taxon>
        <taxon>Kickxellomycetes</taxon>
        <taxon>Kickxellales</taxon>
        <taxon>Kickxellaceae</taxon>
        <taxon>Linderina</taxon>
    </lineage>
</organism>
<dbReference type="PANTHER" id="PTHR10131">
    <property type="entry name" value="TNF RECEPTOR ASSOCIATED FACTOR"/>
    <property type="match status" value="1"/>
</dbReference>
<dbReference type="PROSITE" id="PS50089">
    <property type="entry name" value="ZF_RING_2"/>
    <property type="match status" value="1"/>
</dbReference>
<dbReference type="Proteomes" id="UP000193922">
    <property type="component" value="Unassembled WGS sequence"/>
</dbReference>
<dbReference type="OrthoDB" id="1630758at2759"/>
<dbReference type="InterPro" id="IPR001293">
    <property type="entry name" value="Znf_TRAF"/>
</dbReference>
<dbReference type="PROSITE" id="PS50145">
    <property type="entry name" value="ZF_TRAF"/>
    <property type="match status" value="1"/>
</dbReference>
<dbReference type="AlphaFoldDB" id="A0A1Y1WM30"/>